<dbReference type="InterPro" id="IPR051906">
    <property type="entry name" value="TolC-like"/>
</dbReference>
<dbReference type="OrthoDB" id="305145at2"/>
<evidence type="ECO:0000256" key="3">
    <source>
        <dbReference type="ARBA" id="ARBA00022448"/>
    </source>
</evidence>
<dbReference type="GO" id="GO:0015288">
    <property type="term" value="F:porin activity"/>
    <property type="evidence" value="ECO:0007669"/>
    <property type="project" value="TreeGrafter"/>
</dbReference>
<dbReference type="GO" id="GO:1990281">
    <property type="term" value="C:efflux pump complex"/>
    <property type="evidence" value="ECO:0007669"/>
    <property type="project" value="TreeGrafter"/>
</dbReference>
<dbReference type="PANTHER" id="PTHR30026:SF20">
    <property type="entry name" value="OUTER MEMBRANE PROTEIN TOLC"/>
    <property type="match status" value="1"/>
</dbReference>
<evidence type="ECO:0000256" key="2">
    <source>
        <dbReference type="ARBA" id="ARBA00007613"/>
    </source>
</evidence>
<dbReference type="Proteomes" id="UP000043763">
    <property type="component" value="Unassembled WGS sequence"/>
</dbReference>
<keyword evidence="8" id="KW-0175">Coiled coil</keyword>
<keyword evidence="7" id="KW-0998">Cell outer membrane</keyword>
<evidence type="ECO:0000256" key="9">
    <source>
        <dbReference type="SAM" id="SignalP"/>
    </source>
</evidence>
<proteinExistence type="inferred from homology"/>
<evidence type="ECO:0000256" key="6">
    <source>
        <dbReference type="ARBA" id="ARBA00023136"/>
    </source>
</evidence>
<dbReference type="Pfam" id="PF02321">
    <property type="entry name" value="OEP"/>
    <property type="match status" value="2"/>
</dbReference>
<keyword evidence="11" id="KW-1185">Reference proteome</keyword>
<keyword evidence="4" id="KW-1134">Transmembrane beta strand</keyword>
<gene>
    <name evidence="10" type="ORF">BRSU_0101</name>
</gene>
<dbReference type="PANTHER" id="PTHR30026">
    <property type="entry name" value="OUTER MEMBRANE PROTEIN TOLC"/>
    <property type="match status" value="1"/>
</dbReference>
<reference evidence="11" key="1">
    <citation type="submission" date="2015-04" db="EMBL/GenBank/DDBJ databases">
        <authorList>
            <person name="Mushtaq Mamoona"/>
        </authorList>
    </citation>
    <scope>NUCLEOTIDE SEQUENCE [LARGE SCALE GENOMIC DNA]</scope>
    <source>
        <strain evidence="11">AN4859/03</strain>
    </source>
</reference>
<dbReference type="Gene3D" id="1.20.1600.10">
    <property type="entry name" value="Outer membrane efflux proteins (OEP)"/>
    <property type="match status" value="1"/>
</dbReference>
<dbReference type="InterPro" id="IPR003423">
    <property type="entry name" value="OMP_efflux"/>
</dbReference>
<evidence type="ECO:0000256" key="7">
    <source>
        <dbReference type="ARBA" id="ARBA00023237"/>
    </source>
</evidence>
<evidence type="ECO:0000313" key="11">
    <source>
        <dbReference type="Proteomes" id="UP000043763"/>
    </source>
</evidence>
<dbReference type="GO" id="GO:0009279">
    <property type="term" value="C:cell outer membrane"/>
    <property type="evidence" value="ECO:0007669"/>
    <property type="project" value="UniProtKB-SubCell"/>
</dbReference>
<feature type="signal peptide" evidence="9">
    <location>
        <begin position="1"/>
        <end position="21"/>
    </location>
</feature>
<comment type="subcellular location">
    <subcellularLocation>
        <location evidence="1">Cell outer membrane</location>
    </subcellularLocation>
</comment>
<dbReference type="GO" id="GO:0015562">
    <property type="term" value="F:efflux transmembrane transporter activity"/>
    <property type="evidence" value="ECO:0007669"/>
    <property type="project" value="InterPro"/>
</dbReference>
<feature type="coiled-coil region" evidence="8">
    <location>
        <begin position="361"/>
        <end position="410"/>
    </location>
</feature>
<evidence type="ECO:0000313" key="10">
    <source>
        <dbReference type="EMBL" id="CRF31415.1"/>
    </source>
</evidence>
<keyword evidence="3" id="KW-0813">Transport</keyword>
<evidence type="ECO:0000256" key="1">
    <source>
        <dbReference type="ARBA" id="ARBA00004442"/>
    </source>
</evidence>
<evidence type="ECO:0000256" key="8">
    <source>
        <dbReference type="SAM" id="Coils"/>
    </source>
</evidence>
<evidence type="ECO:0000256" key="5">
    <source>
        <dbReference type="ARBA" id="ARBA00022692"/>
    </source>
</evidence>
<dbReference type="AlphaFoldDB" id="A0A0G4K3F9"/>
<keyword evidence="9" id="KW-0732">Signal</keyword>
<feature type="chain" id="PRO_5005194553" evidence="9">
    <location>
        <begin position="22"/>
        <end position="465"/>
    </location>
</feature>
<dbReference type="EMBL" id="CVLB01000001">
    <property type="protein sequence ID" value="CRF31415.1"/>
    <property type="molecule type" value="Genomic_DNA"/>
</dbReference>
<protein>
    <submittedName>
        <fullName evidence="10">Membrane protein</fullName>
    </submittedName>
</protein>
<keyword evidence="6" id="KW-0472">Membrane</keyword>
<dbReference type="RefSeq" id="WP_048593300.1">
    <property type="nucleotide sequence ID" value="NZ_CVLB01000001.1"/>
</dbReference>
<keyword evidence="5" id="KW-0812">Transmembrane</keyword>
<organism evidence="10 11">
    <name type="scientific">Brachyspira suanatina</name>
    <dbReference type="NCBI Taxonomy" id="381802"/>
    <lineage>
        <taxon>Bacteria</taxon>
        <taxon>Pseudomonadati</taxon>
        <taxon>Spirochaetota</taxon>
        <taxon>Spirochaetia</taxon>
        <taxon>Brachyspirales</taxon>
        <taxon>Brachyspiraceae</taxon>
        <taxon>Brachyspira</taxon>
    </lineage>
</organism>
<dbReference type="SUPFAM" id="SSF56954">
    <property type="entry name" value="Outer membrane efflux proteins (OEP)"/>
    <property type="match status" value="1"/>
</dbReference>
<accession>A0A0G4K3F9</accession>
<evidence type="ECO:0000256" key="4">
    <source>
        <dbReference type="ARBA" id="ARBA00022452"/>
    </source>
</evidence>
<name>A0A0G4K3F9_9SPIR</name>
<sequence length="465" mass="52915">MKFYVTLVFTLILTLSLYSQDTNLTDNITNDTMASNEAPEIKKISITLEDALMMAFDASKTLKQAEYDVRIAQVQKDASFSDLFMPSLSVSGGLNLAESKEYSINEVNTGIYSSPDTWSASATLSKTLFTGFRNWNTDRARDVNLKMKKDTYYDERLNVDLNTKLNFYNTFVAQENYRVYLQQQLNYSNRMRESYIKYRNGQVSEYEYLNAKVQYETTKPQVITLSNQYQSLKLTFIRQIGLTNIADEVDLVGNILDATNIALPDMAYDDLLTVIMNNNIELKNMASNLEMLEYNRKVARSYLWPTLSANANVGITTVDKIKMENGTFKKNRQGEFNWGVGFSLNYSLDSLLPFSSTAKNAEEIELSIKQMEVSYDELRDTIEINSRDLISTARSQAVNLQSQAENARTAAYALQMAQRQYRGGTISTLELNDAEITYLNAQLAYLQAIYDYFSSTLQILKLLGA</sequence>
<comment type="similarity">
    <text evidence="2">Belongs to the outer membrane factor (OMF) (TC 1.B.17) family.</text>
</comment>